<dbReference type="GO" id="GO:0006427">
    <property type="term" value="P:histidyl-tRNA aminoacylation"/>
    <property type="evidence" value="ECO:0007669"/>
    <property type="project" value="TreeGrafter"/>
</dbReference>
<dbReference type="InterPro" id="IPR006195">
    <property type="entry name" value="aa-tRNA-synth_II"/>
</dbReference>
<feature type="binding site" evidence="10">
    <location>
        <position position="129"/>
    </location>
    <ligand>
        <name>L-histidine</name>
        <dbReference type="ChEBI" id="CHEBI:57595"/>
    </ligand>
</feature>
<evidence type="ECO:0000256" key="5">
    <source>
        <dbReference type="ARBA" id="ARBA00022490"/>
    </source>
</evidence>
<keyword evidence="12" id="KW-0808">Transferase</keyword>
<dbReference type="EMBL" id="NHOC01000002">
    <property type="protein sequence ID" value="OUM21300.1"/>
    <property type="molecule type" value="Genomic_DNA"/>
</dbReference>
<evidence type="ECO:0000256" key="7">
    <source>
        <dbReference type="ARBA" id="ARBA00023102"/>
    </source>
</evidence>
<keyword evidence="12" id="KW-0328">Glycosyltransferase</keyword>
<dbReference type="RefSeq" id="WP_087017104.1">
    <property type="nucleotide sequence ID" value="NZ_CP178353.1"/>
</dbReference>
<dbReference type="SUPFAM" id="SSF55681">
    <property type="entry name" value="Class II aaRS and biotin synthetases"/>
    <property type="match status" value="1"/>
</dbReference>
<name>A0A252F6L5_9FIRM</name>
<dbReference type="GO" id="GO:0000105">
    <property type="term" value="P:L-histidine biosynthetic process"/>
    <property type="evidence" value="ECO:0007669"/>
    <property type="project" value="UniProtKB-UniRule"/>
</dbReference>
<gene>
    <name evidence="9" type="primary">hisZ</name>
    <name evidence="12" type="ORF">CBW42_01650</name>
</gene>
<feature type="binding site" evidence="10">
    <location>
        <begin position="81"/>
        <end position="83"/>
    </location>
    <ligand>
        <name>L-histidine</name>
        <dbReference type="ChEBI" id="CHEBI:57595"/>
    </ligand>
</feature>
<keyword evidence="7 9" id="KW-0368">Histidine biosynthesis</keyword>
<evidence type="ECO:0000256" key="8">
    <source>
        <dbReference type="ARBA" id="ARBA00025246"/>
    </source>
</evidence>
<evidence type="ECO:0000256" key="3">
    <source>
        <dbReference type="ARBA" id="ARBA00005539"/>
    </source>
</evidence>
<dbReference type="PANTHER" id="PTHR43707">
    <property type="entry name" value="HISTIDYL-TRNA SYNTHETASE"/>
    <property type="match status" value="1"/>
</dbReference>
<dbReference type="HAMAP" id="MF_00125">
    <property type="entry name" value="HisZ"/>
    <property type="match status" value="1"/>
</dbReference>
<dbReference type="PROSITE" id="PS50862">
    <property type="entry name" value="AA_TRNA_LIGASE_II"/>
    <property type="match status" value="1"/>
</dbReference>
<comment type="function">
    <text evidence="8 9">Required for the first step of histidine biosynthesis. May allow the feedback regulation of ATP phosphoribosyltransferase activity by histidine.</text>
</comment>
<dbReference type="InterPro" id="IPR045864">
    <property type="entry name" value="aa-tRNA-synth_II/BPL/LPL"/>
</dbReference>
<feature type="binding site" evidence="10">
    <location>
        <position position="111"/>
    </location>
    <ligand>
        <name>L-histidine</name>
        <dbReference type="ChEBI" id="CHEBI:57595"/>
    </ligand>
</feature>
<evidence type="ECO:0000256" key="2">
    <source>
        <dbReference type="ARBA" id="ARBA00004667"/>
    </source>
</evidence>
<feature type="binding site" evidence="10">
    <location>
        <begin position="273"/>
        <end position="274"/>
    </location>
    <ligand>
        <name>L-histidine</name>
        <dbReference type="ChEBI" id="CHEBI:57595"/>
    </ligand>
</feature>
<evidence type="ECO:0000313" key="13">
    <source>
        <dbReference type="Proteomes" id="UP000194903"/>
    </source>
</evidence>
<dbReference type="Pfam" id="PF13393">
    <property type="entry name" value="tRNA-synt_His"/>
    <property type="match status" value="1"/>
</dbReference>
<dbReference type="InterPro" id="IPR041715">
    <property type="entry name" value="HisRS-like_core"/>
</dbReference>
<keyword evidence="6 9" id="KW-0028">Amino-acid biosynthesis</keyword>
<dbReference type="CDD" id="cd00773">
    <property type="entry name" value="HisRS-like_core"/>
    <property type="match status" value="1"/>
</dbReference>
<evidence type="ECO:0000313" key="12">
    <source>
        <dbReference type="EMBL" id="OUM21300.1"/>
    </source>
</evidence>
<feature type="binding site" evidence="10">
    <location>
        <position position="125"/>
    </location>
    <ligand>
        <name>L-histidine</name>
        <dbReference type="ChEBI" id="CHEBI:57595"/>
    </ligand>
</feature>
<dbReference type="GO" id="GO:0004821">
    <property type="term" value="F:histidine-tRNA ligase activity"/>
    <property type="evidence" value="ECO:0007669"/>
    <property type="project" value="TreeGrafter"/>
</dbReference>
<evidence type="ECO:0000256" key="10">
    <source>
        <dbReference type="PIRSR" id="PIRSR001549-1"/>
    </source>
</evidence>
<dbReference type="NCBIfam" id="TIGR00443">
    <property type="entry name" value="hisZ_biosyn_reg"/>
    <property type="match status" value="1"/>
</dbReference>
<evidence type="ECO:0000256" key="1">
    <source>
        <dbReference type="ARBA" id="ARBA00004496"/>
    </source>
</evidence>
<accession>A0A252F6L5</accession>
<comment type="similarity">
    <text evidence="3 9">Belongs to the class-II aminoacyl-tRNA synthetase family. HisZ subfamily.</text>
</comment>
<dbReference type="OrthoDB" id="9800814at2"/>
<feature type="domain" description="Aminoacyl-transfer RNA synthetases class-II family profile" evidence="11">
    <location>
        <begin position="27"/>
        <end position="289"/>
    </location>
</feature>
<dbReference type="UniPathway" id="UPA00031">
    <property type="reaction ID" value="UER00006"/>
</dbReference>
<dbReference type="InterPro" id="IPR004516">
    <property type="entry name" value="HisRS/HisZ"/>
</dbReference>
<reference evidence="12 13" key="1">
    <citation type="submission" date="2017-05" db="EMBL/GenBank/DDBJ databases">
        <title>Butyricicoccus porcorum sp. nov. a butyrate-producing bacterium from the swine intestinal tract.</title>
        <authorList>
            <person name="Trachsel J."/>
            <person name="Humphrey S."/>
            <person name="Allen H.K."/>
        </authorList>
    </citation>
    <scope>NUCLEOTIDE SEQUENCE [LARGE SCALE GENOMIC DNA]</scope>
    <source>
        <strain evidence="12">BB10</strain>
    </source>
</reference>
<comment type="subunit">
    <text evidence="9">Heteromultimer composed of HisG and HisZ subunits.</text>
</comment>
<protein>
    <recommendedName>
        <fullName evidence="4 9">ATP phosphoribosyltransferase regulatory subunit</fullName>
    </recommendedName>
</protein>
<comment type="subcellular location">
    <subcellularLocation>
        <location evidence="1 9">Cytoplasm</location>
    </subcellularLocation>
</comment>
<comment type="pathway">
    <text evidence="2 9">Amino-acid biosynthesis; L-histidine biosynthesis; L-histidine from 5-phospho-alpha-D-ribose 1-diphosphate: step 1/9.</text>
</comment>
<evidence type="ECO:0000259" key="11">
    <source>
        <dbReference type="PROSITE" id="PS50862"/>
    </source>
</evidence>
<sequence length="394" mass="43540">MNQYAISTPEGSRDRLFGATRLFRQNERRIRNLLEARGYEEIITPSLEYYDVFVQAGSSIGQEKMYKLTDRNGRLLVLRPDNTTPIARVVTTKLDDEALPLRLYYVQKVHRASSFHRGHSTEVMQAGAELLGAKGMMADLDILTAAFEALAAVKGETFRIELGHAAIYKALISSLDVDAETEETIRSHIENKSYAALGDVLEPFKDREAYQALKAMPTLFGGGEVLEEVARLTDNSEVLRAVEYLRDLIDAITTAGFGENVMIDLGLVQEIDYYTGMMFRGYMGGAGAPVLVGGRYDSLCGKFGRDIPATGFAIDIDALSDSVVLKQEQTAEELVFCGAGYLKLALDYIHVSGKLAELAPCDTLEQAMEIAKRKGYRTLVTFDKNGIQKTEVQA</sequence>
<dbReference type="PIRSF" id="PIRSF001549">
    <property type="entry name" value="His-tRNA_synth"/>
    <property type="match status" value="1"/>
</dbReference>
<proteinExistence type="inferred from homology"/>
<dbReference type="Proteomes" id="UP000194903">
    <property type="component" value="Unassembled WGS sequence"/>
</dbReference>
<dbReference type="Gene3D" id="3.30.930.10">
    <property type="entry name" value="Bira Bifunctional Protein, Domain 2"/>
    <property type="match status" value="1"/>
</dbReference>
<dbReference type="PANTHER" id="PTHR43707:SF6">
    <property type="entry name" value="ATP PHOSPHORIBOSYLTRANSFERASE REGULATORY SUBUNIT"/>
    <property type="match status" value="1"/>
</dbReference>
<dbReference type="GO" id="GO:0016757">
    <property type="term" value="F:glycosyltransferase activity"/>
    <property type="evidence" value="ECO:0007669"/>
    <property type="project" value="UniProtKB-KW"/>
</dbReference>
<comment type="caution">
    <text evidence="12">The sequence shown here is derived from an EMBL/GenBank/DDBJ whole genome shotgun (WGS) entry which is preliminary data.</text>
</comment>
<evidence type="ECO:0000256" key="9">
    <source>
        <dbReference type="HAMAP-Rule" id="MF_00125"/>
    </source>
</evidence>
<comment type="miscellaneous">
    <text evidence="9">This function is generally fulfilled by the C-terminal part of HisG, which is missing in some bacteria such as this one.</text>
</comment>
<organism evidence="12 13">
    <name type="scientific">Butyricicoccus porcorum</name>
    <dbReference type="NCBI Taxonomy" id="1945634"/>
    <lineage>
        <taxon>Bacteria</taxon>
        <taxon>Bacillati</taxon>
        <taxon>Bacillota</taxon>
        <taxon>Clostridia</taxon>
        <taxon>Eubacteriales</taxon>
        <taxon>Butyricicoccaceae</taxon>
        <taxon>Butyricicoccus</taxon>
    </lineage>
</organism>
<evidence type="ECO:0000256" key="6">
    <source>
        <dbReference type="ARBA" id="ARBA00022605"/>
    </source>
</evidence>
<dbReference type="AlphaFoldDB" id="A0A252F6L5"/>
<keyword evidence="13" id="KW-1185">Reference proteome</keyword>
<dbReference type="GO" id="GO:0140096">
    <property type="term" value="F:catalytic activity, acting on a protein"/>
    <property type="evidence" value="ECO:0007669"/>
    <property type="project" value="UniProtKB-ARBA"/>
</dbReference>
<dbReference type="GO" id="GO:0005737">
    <property type="term" value="C:cytoplasm"/>
    <property type="evidence" value="ECO:0007669"/>
    <property type="project" value="UniProtKB-SubCell"/>
</dbReference>
<evidence type="ECO:0000256" key="4">
    <source>
        <dbReference type="ARBA" id="ARBA00020397"/>
    </source>
</evidence>
<dbReference type="InterPro" id="IPR004517">
    <property type="entry name" value="HisZ"/>
</dbReference>
<keyword evidence="5 9" id="KW-0963">Cytoplasm</keyword>